<dbReference type="Proteomes" id="UP000231358">
    <property type="component" value="Unassembled WGS sequence"/>
</dbReference>
<evidence type="ECO:0000313" key="4">
    <source>
        <dbReference type="Proteomes" id="UP000231358"/>
    </source>
</evidence>
<evidence type="ECO:0000259" key="2">
    <source>
        <dbReference type="SMART" id="SM00382"/>
    </source>
</evidence>
<dbReference type="SUPFAM" id="SSF52540">
    <property type="entry name" value="P-loop containing nucleoside triphosphate hydrolases"/>
    <property type="match status" value="1"/>
</dbReference>
<dbReference type="Pfam" id="PF00004">
    <property type="entry name" value="AAA"/>
    <property type="match status" value="1"/>
</dbReference>
<dbReference type="PANTHER" id="PTHR46411:SF3">
    <property type="entry name" value="AAA+ ATPASE DOMAIN-CONTAINING PROTEIN"/>
    <property type="match status" value="1"/>
</dbReference>
<accession>A0A2G7FEX8</accession>
<dbReference type="GO" id="GO:0016887">
    <property type="term" value="F:ATP hydrolysis activity"/>
    <property type="evidence" value="ECO:0007669"/>
    <property type="project" value="InterPro"/>
</dbReference>
<evidence type="ECO:0000256" key="1">
    <source>
        <dbReference type="SAM" id="MobiDB-lite"/>
    </source>
</evidence>
<dbReference type="STRING" id="656916.A0A2G7FEX8"/>
<gene>
    <name evidence="3" type="ORF">AARAC_008541</name>
</gene>
<dbReference type="InterPro" id="IPR027417">
    <property type="entry name" value="P-loop_NTPase"/>
</dbReference>
<dbReference type="PANTHER" id="PTHR46411">
    <property type="entry name" value="FAMILY ATPASE, PUTATIVE-RELATED"/>
    <property type="match status" value="1"/>
</dbReference>
<dbReference type="CDD" id="cd19481">
    <property type="entry name" value="RecA-like_protease"/>
    <property type="match status" value="1"/>
</dbReference>
<dbReference type="GO" id="GO:0005524">
    <property type="term" value="F:ATP binding"/>
    <property type="evidence" value="ECO:0007669"/>
    <property type="project" value="InterPro"/>
</dbReference>
<feature type="region of interest" description="Disordered" evidence="1">
    <location>
        <begin position="150"/>
        <end position="204"/>
    </location>
</feature>
<feature type="compositionally biased region" description="Acidic residues" evidence="1">
    <location>
        <begin position="189"/>
        <end position="204"/>
    </location>
</feature>
<dbReference type="Gene3D" id="3.40.50.300">
    <property type="entry name" value="P-loop containing nucleotide triphosphate hydrolases"/>
    <property type="match status" value="1"/>
</dbReference>
<sequence>MDATIAIENTPRNDEVKMHVVQSVDALNDHERARAETTGDTPVPESVTQNLQSTPAAGKNPVLEFSAELRCPLNETSAATPDNSLVFTAKSSLDNSIVTSLGGEEATRDLLNSVLSSVSGMYSEIVNDEIRQARDCSRPKDAPVHDCTCFTGSENTEPILEPQTQSETETEFEPAPEPSQAAESTGGDTTEETEPESVAPEDMEVSLCKIDDVYDKKLKKRTFLPYDPARGAIEEDNSLPSDEYGKWVLVLRRVFNRWDQSLSEIRIDIKSPLVFDVLHKALRDERATLDVEPSLPWPNDGIFRWRKLIRDVAETKGELCVKHVNVLLQLVEEKYASVIGDIEHMFPKGTTTFKILREAFFPKDIIVDGNADIPRAYRVISADNRVDERGRKWLQIKAVYIDYDGNEFGTRKEEFMIGHFPGIRYFSDLDVFPLKYHSNYPHVIDDLVARGRRFVDLKGQHFKAHRDVSQNKLRRVMVDTAAVKRLGSCSIRVNDIERELIDGQLTEEHLMLCTDTIPVFSFEDKRSIIVNIDDLEDILFNQQLFHQLVLPGPTKEIVRIMVKSHINGMDFDDFTKGSCPHLHIPGEKALLIQPILLGKGKGLIMLLHGPPGVGKTMTAEAVAEYSQRPLYTVTSGELGADSEDLERHLNRALDIAKAFRAVLLLDEADVFMEERSTKNIAHNALVAVFLRLLEYYQGILILTTNRVKNIDDAFHSRIHMTLKYPSLSVEARGKIWQNFGLHIGGLELSEQEYHQLAQRELNGRQIKNVFGLCKALAADKGQEISMDLIMMVLDVMESQTPKLGTI</sequence>
<dbReference type="AlphaFoldDB" id="A0A2G7FEX8"/>
<dbReference type="SMART" id="SM00382">
    <property type="entry name" value="AAA"/>
    <property type="match status" value="1"/>
</dbReference>
<organism evidence="3 4">
    <name type="scientific">Aspergillus arachidicola</name>
    <dbReference type="NCBI Taxonomy" id="656916"/>
    <lineage>
        <taxon>Eukaryota</taxon>
        <taxon>Fungi</taxon>
        <taxon>Dikarya</taxon>
        <taxon>Ascomycota</taxon>
        <taxon>Pezizomycotina</taxon>
        <taxon>Eurotiomycetes</taxon>
        <taxon>Eurotiomycetidae</taxon>
        <taxon>Eurotiales</taxon>
        <taxon>Aspergillaceae</taxon>
        <taxon>Aspergillus</taxon>
        <taxon>Aspergillus subgen. Circumdati</taxon>
    </lineage>
</organism>
<keyword evidence="4" id="KW-1185">Reference proteome</keyword>
<dbReference type="EMBL" id="NEXV01000706">
    <property type="protein sequence ID" value="PIG79158.1"/>
    <property type="molecule type" value="Genomic_DNA"/>
</dbReference>
<name>A0A2G7FEX8_9EURO</name>
<comment type="caution">
    <text evidence="3">The sequence shown here is derived from an EMBL/GenBank/DDBJ whole genome shotgun (WGS) entry which is preliminary data.</text>
</comment>
<protein>
    <recommendedName>
        <fullName evidence="2">AAA+ ATPase domain-containing protein</fullName>
    </recommendedName>
</protein>
<feature type="domain" description="AAA+ ATPase" evidence="2">
    <location>
        <begin position="601"/>
        <end position="725"/>
    </location>
</feature>
<proteinExistence type="predicted"/>
<evidence type="ECO:0000313" key="3">
    <source>
        <dbReference type="EMBL" id="PIG79158.1"/>
    </source>
</evidence>
<dbReference type="Pfam" id="PF22942">
    <property type="entry name" value="DUF7025"/>
    <property type="match status" value="1"/>
</dbReference>
<dbReference type="InterPro" id="IPR054289">
    <property type="entry name" value="DUF7025"/>
</dbReference>
<dbReference type="InterPro" id="IPR003959">
    <property type="entry name" value="ATPase_AAA_core"/>
</dbReference>
<reference evidence="3 4" key="1">
    <citation type="submission" date="2017-05" db="EMBL/GenBank/DDBJ databases">
        <title>Genome sequence for an aflatoxigenic pathogen of Argentinian peanut, Aspergillus arachidicola.</title>
        <authorList>
            <person name="Moore G."/>
            <person name="Beltz S.B."/>
            <person name="Mack B.M."/>
        </authorList>
    </citation>
    <scope>NUCLEOTIDE SEQUENCE [LARGE SCALE GENOMIC DNA]</scope>
    <source>
        <strain evidence="3 4">CBS 117610</strain>
    </source>
</reference>
<dbReference type="InterPro" id="IPR003593">
    <property type="entry name" value="AAA+_ATPase"/>
</dbReference>
<feature type="compositionally biased region" description="Polar residues" evidence="1">
    <location>
        <begin position="150"/>
        <end position="166"/>
    </location>
</feature>